<dbReference type="EMBL" id="DTBZ01000081">
    <property type="protein sequence ID" value="HGQ18174.1"/>
    <property type="molecule type" value="Genomic_DNA"/>
</dbReference>
<proteinExistence type="predicted"/>
<gene>
    <name evidence="1" type="ORF">ENU30_04275</name>
</gene>
<reference evidence="1" key="1">
    <citation type="journal article" date="2020" name="mSystems">
        <title>Genome- and Community-Level Interaction Insights into Carbon Utilization and Element Cycling Functions of Hydrothermarchaeota in Hydrothermal Sediment.</title>
        <authorList>
            <person name="Zhou Z."/>
            <person name="Liu Y."/>
            <person name="Xu W."/>
            <person name="Pan J."/>
            <person name="Luo Z.H."/>
            <person name="Li M."/>
        </authorList>
    </citation>
    <scope>NUCLEOTIDE SEQUENCE [LARGE SCALE GENOMIC DNA]</scope>
    <source>
        <strain evidence="1">SpSt-657</strain>
    </source>
</reference>
<evidence type="ECO:0000313" key="1">
    <source>
        <dbReference type="EMBL" id="HGQ18174.1"/>
    </source>
</evidence>
<accession>A0A7J3JR98</accession>
<protein>
    <submittedName>
        <fullName evidence="1">Uncharacterized protein</fullName>
    </submittedName>
</protein>
<organism evidence="1">
    <name type="scientific">Ignisphaera aggregans</name>
    <dbReference type="NCBI Taxonomy" id="334771"/>
    <lineage>
        <taxon>Archaea</taxon>
        <taxon>Thermoproteota</taxon>
        <taxon>Thermoprotei</taxon>
        <taxon>Desulfurococcales</taxon>
        <taxon>Desulfurococcaceae</taxon>
        <taxon>Ignisphaera</taxon>
    </lineage>
</organism>
<dbReference type="AlphaFoldDB" id="A0A7J3JR98"/>
<sequence>MSLQAKIFELISNLRDTAMRIDVATTISFLSDLFNMGRISEEELRDSLSDVCMTVFKETKKNLDTEILKELVDKTVEDLVTVIKLTGIRRRVSARYGLRL</sequence>
<comment type="caution">
    <text evidence="1">The sequence shown here is derived from an EMBL/GenBank/DDBJ whole genome shotgun (WGS) entry which is preliminary data.</text>
</comment>
<name>A0A7J3JR98_9CREN</name>